<dbReference type="Proteomes" id="UP001056201">
    <property type="component" value="Chromosome 2"/>
</dbReference>
<sequence length="495" mass="53125">MHTTIHATRRSRRPSGETVRVLTPWALTLLAAVSAALFSAAAGAATPPTMAATALATHQDATPPLRFADALQLALQRDGDLQSARAAVRAAQAQVDQLRSRFFPSAGVQYEQGRRVTEEGGTPVDRHLRSTEGFVRWNLYNGGADKTQLDAAMLELQAVQADARQALEDACERLAKAYIELQRQQALLQAAQRRHAELADLVERVGRQVAAGKSPSSDGDLAQSSLIDAQLSVASSQADLLAAQAQLGVLTGQAGALRAEIMPPGATPWPSALALAPEAPLEDWWALALRGNASAQAAAARREAARARVPLIASEYLPKADLTLSKTLSDRTAPVESTQSRRGWTLTVSYEVPLGGGGTARREEARARAEAAESQAWRSEQAVRGELGVVRQQMLQSAQALPAVERQLTHLEATVRASDLQYQAGRRSLLQLIDQRDRRFSAEQRQVDASWRQRQALLRLSVLTGSLSSMLGVAQATSAPTEAFRTPPDPGLAPP</sequence>
<dbReference type="Pfam" id="PF02321">
    <property type="entry name" value="OEP"/>
    <property type="match status" value="2"/>
</dbReference>
<dbReference type="PANTHER" id="PTHR30026">
    <property type="entry name" value="OUTER MEMBRANE PROTEIN TOLC"/>
    <property type="match status" value="1"/>
</dbReference>
<keyword evidence="3" id="KW-0813">Transport</keyword>
<evidence type="ECO:0000256" key="5">
    <source>
        <dbReference type="ARBA" id="ARBA00022692"/>
    </source>
</evidence>
<evidence type="ECO:0000256" key="6">
    <source>
        <dbReference type="ARBA" id="ARBA00023136"/>
    </source>
</evidence>
<keyword evidence="4" id="KW-1134">Transmembrane beta strand</keyword>
<evidence type="ECO:0000313" key="11">
    <source>
        <dbReference type="Proteomes" id="UP001056201"/>
    </source>
</evidence>
<dbReference type="Gene3D" id="1.20.1600.10">
    <property type="entry name" value="Outer membrane efflux proteins (OEP)"/>
    <property type="match status" value="1"/>
</dbReference>
<keyword evidence="6" id="KW-0472">Membrane</keyword>
<dbReference type="InterPro" id="IPR003423">
    <property type="entry name" value="OMP_efflux"/>
</dbReference>
<feature type="chain" id="PRO_5046093305" evidence="9">
    <location>
        <begin position="45"/>
        <end position="495"/>
    </location>
</feature>
<keyword evidence="11" id="KW-1185">Reference proteome</keyword>
<comment type="similarity">
    <text evidence="2">Belongs to the outer membrane factor (OMF) (TC 1.B.17) family.</text>
</comment>
<organism evidence="10 11">
    <name type="scientific">Aquincola tertiaricarbonis</name>
    <dbReference type="NCBI Taxonomy" id="391953"/>
    <lineage>
        <taxon>Bacteria</taxon>
        <taxon>Pseudomonadati</taxon>
        <taxon>Pseudomonadota</taxon>
        <taxon>Betaproteobacteria</taxon>
        <taxon>Burkholderiales</taxon>
        <taxon>Sphaerotilaceae</taxon>
        <taxon>Aquincola</taxon>
    </lineage>
</organism>
<dbReference type="RefSeq" id="WP_250197849.1">
    <property type="nucleotide sequence ID" value="NZ_CP097636.1"/>
</dbReference>
<evidence type="ECO:0000256" key="2">
    <source>
        <dbReference type="ARBA" id="ARBA00007613"/>
    </source>
</evidence>
<keyword evidence="7" id="KW-0998">Cell outer membrane</keyword>
<dbReference type="InterPro" id="IPR051906">
    <property type="entry name" value="TolC-like"/>
</dbReference>
<evidence type="ECO:0000313" key="10">
    <source>
        <dbReference type="EMBL" id="URI09625.1"/>
    </source>
</evidence>
<evidence type="ECO:0000256" key="8">
    <source>
        <dbReference type="SAM" id="Coils"/>
    </source>
</evidence>
<feature type="signal peptide" evidence="9">
    <location>
        <begin position="1"/>
        <end position="44"/>
    </location>
</feature>
<comment type="subcellular location">
    <subcellularLocation>
        <location evidence="1">Cell outer membrane</location>
    </subcellularLocation>
</comment>
<dbReference type="EMBL" id="CP097636">
    <property type="protein sequence ID" value="URI09625.1"/>
    <property type="molecule type" value="Genomic_DNA"/>
</dbReference>
<accession>A0ABY4SAJ4</accession>
<protein>
    <submittedName>
        <fullName evidence="10">TolC family protein</fullName>
    </submittedName>
</protein>
<evidence type="ECO:0000256" key="7">
    <source>
        <dbReference type="ARBA" id="ARBA00023237"/>
    </source>
</evidence>
<dbReference type="PANTHER" id="PTHR30026:SF20">
    <property type="entry name" value="OUTER MEMBRANE PROTEIN TOLC"/>
    <property type="match status" value="1"/>
</dbReference>
<dbReference type="SUPFAM" id="SSF56954">
    <property type="entry name" value="Outer membrane efflux proteins (OEP)"/>
    <property type="match status" value="1"/>
</dbReference>
<evidence type="ECO:0000256" key="1">
    <source>
        <dbReference type="ARBA" id="ARBA00004442"/>
    </source>
</evidence>
<gene>
    <name evidence="10" type="ORF">MW290_29175</name>
</gene>
<keyword evidence="9" id="KW-0732">Signal</keyword>
<evidence type="ECO:0000256" key="3">
    <source>
        <dbReference type="ARBA" id="ARBA00022448"/>
    </source>
</evidence>
<reference evidence="10" key="1">
    <citation type="submission" date="2022-05" db="EMBL/GenBank/DDBJ databases">
        <title>An RpoN-dependent PEP-CTERM gene is involved in floc formation of an Aquincola tertiaricarbonis strain.</title>
        <authorList>
            <person name="Qiu D."/>
            <person name="Xia M."/>
        </authorList>
    </citation>
    <scope>NUCLEOTIDE SEQUENCE</scope>
    <source>
        <strain evidence="10">RN12</strain>
    </source>
</reference>
<keyword evidence="5" id="KW-0812">Transmembrane</keyword>
<keyword evidence="8" id="KW-0175">Coiled coil</keyword>
<proteinExistence type="inferred from homology"/>
<name>A0ABY4SAJ4_AQUTE</name>
<evidence type="ECO:0000256" key="4">
    <source>
        <dbReference type="ARBA" id="ARBA00022452"/>
    </source>
</evidence>
<feature type="coiled-coil region" evidence="8">
    <location>
        <begin position="149"/>
        <end position="208"/>
    </location>
</feature>
<evidence type="ECO:0000256" key="9">
    <source>
        <dbReference type="SAM" id="SignalP"/>
    </source>
</evidence>